<keyword evidence="2" id="KW-1185">Reference proteome</keyword>
<feature type="non-terminal residue" evidence="1">
    <location>
        <position position="11"/>
    </location>
</feature>
<protein>
    <submittedName>
        <fullName evidence="1">Uncharacterized protein</fullName>
    </submittedName>
</protein>
<accession>E2AD17</accession>
<reference evidence="1 2" key="1">
    <citation type="journal article" date="2010" name="Science">
        <title>Genomic comparison of the ants Camponotus floridanus and Harpegnathos saltator.</title>
        <authorList>
            <person name="Bonasio R."/>
            <person name="Zhang G."/>
            <person name="Ye C."/>
            <person name="Mutti N.S."/>
            <person name="Fang X."/>
            <person name="Qin N."/>
            <person name="Donahue G."/>
            <person name="Yang P."/>
            <person name="Li Q."/>
            <person name="Li C."/>
            <person name="Zhang P."/>
            <person name="Huang Z."/>
            <person name="Berger S.L."/>
            <person name="Reinberg D."/>
            <person name="Wang J."/>
            <person name="Liebig J."/>
        </authorList>
    </citation>
    <scope>NUCLEOTIDE SEQUENCE [LARGE SCALE GENOMIC DNA]</scope>
    <source>
        <strain evidence="2">C129</strain>
    </source>
</reference>
<feature type="non-terminal residue" evidence="1">
    <location>
        <position position="1"/>
    </location>
</feature>
<organism evidence="2">
    <name type="scientific">Camponotus floridanus</name>
    <name type="common">Florida carpenter ant</name>
    <dbReference type="NCBI Taxonomy" id="104421"/>
    <lineage>
        <taxon>Eukaryota</taxon>
        <taxon>Metazoa</taxon>
        <taxon>Ecdysozoa</taxon>
        <taxon>Arthropoda</taxon>
        <taxon>Hexapoda</taxon>
        <taxon>Insecta</taxon>
        <taxon>Pterygota</taxon>
        <taxon>Neoptera</taxon>
        <taxon>Endopterygota</taxon>
        <taxon>Hymenoptera</taxon>
        <taxon>Apocrita</taxon>
        <taxon>Aculeata</taxon>
        <taxon>Formicoidea</taxon>
        <taxon>Formicidae</taxon>
        <taxon>Formicinae</taxon>
        <taxon>Camponotus</taxon>
    </lineage>
</organism>
<name>E2AD17_CAMFO</name>
<dbReference type="InParanoid" id="E2AD17"/>
<dbReference type="EMBL" id="GL438658">
    <property type="protein sequence ID" value="EFN68653.1"/>
    <property type="molecule type" value="Genomic_DNA"/>
</dbReference>
<gene>
    <name evidence="1" type="ORF">EAG_14952</name>
</gene>
<evidence type="ECO:0000313" key="1">
    <source>
        <dbReference type="EMBL" id="EFN68653.1"/>
    </source>
</evidence>
<dbReference type="Proteomes" id="UP000000311">
    <property type="component" value="Unassembled WGS sequence"/>
</dbReference>
<sequence length="11" mass="1226">DLISDHSPVIM</sequence>
<proteinExistence type="predicted"/>
<evidence type="ECO:0000313" key="2">
    <source>
        <dbReference type="Proteomes" id="UP000000311"/>
    </source>
</evidence>